<dbReference type="Pfam" id="PF14023">
    <property type="entry name" value="Bestrophin-like"/>
    <property type="match status" value="1"/>
</dbReference>
<dbReference type="OrthoDB" id="116415at2"/>
<protein>
    <recommendedName>
        <fullName evidence="8">DUF4239 domain-containing protein</fullName>
    </recommendedName>
</protein>
<comment type="caution">
    <text evidence="2">The sequence shown here is derived from an EMBL/GenBank/DDBJ whole genome shotgun (WGS) entry which is preliminary data.</text>
</comment>
<keyword evidence="1" id="KW-0812">Transmembrane</keyword>
<keyword evidence="1" id="KW-1133">Transmembrane helix</keyword>
<keyword evidence="1" id="KW-0472">Membrane</keyword>
<organism evidence="2 5">
    <name type="scientific">Pseudomonas helleri</name>
    <dbReference type="NCBI Taxonomy" id="1608996"/>
    <lineage>
        <taxon>Bacteria</taxon>
        <taxon>Pseudomonadati</taxon>
        <taxon>Pseudomonadota</taxon>
        <taxon>Gammaproteobacteria</taxon>
        <taxon>Pseudomonadales</taxon>
        <taxon>Pseudomonadaceae</taxon>
        <taxon>Pseudomonas</taxon>
    </lineage>
</organism>
<dbReference type="Proteomes" id="UP000478064">
    <property type="component" value="Unassembled WGS sequence"/>
</dbReference>
<dbReference type="AlphaFoldDB" id="A0A0J6IAM8"/>
<feature type="transmembrane region" description="Helical" evidence="1">
    <location>
        <begin position="211"/>
        <end position="232"/>
    </location>
</feature>
<evidence type="ECO:0000313" key="6">
    <source>
        <dbReference type="Proteomes" id="UP000478064"/>
    </source>
</evidence>
<reference evidence="5 6" key="1">
    <citation type="submission" date="2019-10" db="EMBL/GenBank/DDBJ databases">
        <title>Evaluation of single-gene subtyping targets for Pseudomonas.</title>
        <authorList>
            <person name="Reichler S.J."/>
            <person name="Orsi R.H."/>
            <person name="Wiedmann M."/>
            <person name="Martin N.H."/>
            <person name="Murphy S.I."/>
        </authorList>
    </citation>
    <scope>NUCLEOTIDE SEQUENCE [LARGE SCALE GENOMIC DNA]</scope>
    <source>
        <strain evidence="4 6">FSL R10-1637</strain>
        <strain evidence="3 7">FSL R10-3254</strain>
        <strain evidence="2 5">FSL R10-3257</strain>
    </source>
</reference>
<feature type="transmembrane region" description="Helical" evidence="1">
    <location>
        <begin position="12"/>
        <end position="30"/>
    </location>
</feature>
<evidence type="ECO:0000313" key="5">
    <source>
        <dbReference type="Proteomes" id="UP000441404"/>
    </source>
</evidence>
<dbReference type="InterPro" id="IPR025333">
    <property type="entry name" value="DUF4239"/>
</dbReference>
<name>A0A0J6IAM8_9PSED</name>
<dbReference type="Proteomes" id="UP000489190">
    <property type="component" value="Unassembled WGS sequence"/>
</dbReference>
<dbReference type="Proteomes" id="UP000441404">
    <property type="component" value="Unassembled WGS sequence"/>
</dbReference>
<sequence length="263" mass="28900">MLSIFHPIDMYSWLILVSMLLVLCLAAFAGKVVWGGKAVRNADFDDELKVVLGCILSMFGLLVGFILSFAISGLNSRMAAEENEAVAIGNAFQRTTLLTESQQETAEKLLEEYLALRIAFYATDDDAKRADIRMESIKKQAYMWFQISKLAKVNPNPVIVTVLNASSELYVAQQKTMSSWRHQIPVVAWALLVLSAVCSNFLIGYNARGKSGSNVLVCIMPIFTALALFMIAEIDVPGKGLIRVAPDNLNALILTLEQGGLTF</sequence>
<evidence type="ECO:0000313" key="2">
    <source>
        <dbReference type="EMBL" id="MQT49708.1"/>
    </source>
</evidence>
<feature type="transmembrane region" description="Helical" evidence="1">
    <location>
        <begin position="50"/>
        <end position="71"/>
    </location>
</feature>
<evidence type="ECO:0008006" key="8">
    <source>
        <dbReference type="Google" id="ProtNLM"/>
    </source>
</evidence>
<evidence type="ECO:0000256" key="1">
    <source>
        <dbReference type="SAM" id="Phobius"/>
    </source>
</evidence>
<accession>A0A0J6IAM8</accession>
<evidence type="ECO:0000313" key="3">
    <source>
        <dbReference type="EMBL" id="MQT90013.1"/>
    </source>
</evidence>
<feature type="transmembrane region" description="Helical" evidence="1">
    <location>
        <begin position="184"/>
        <end position="205"/>
    </location>
</feature>
<evidence type="ECO:0000313" key="4">
    <source>
        <dbReference type="EMBL" id="MQU07903.1"/>
    </source>
</evidence>
<dbReference type="EMBL" id="WIWJ01000064">
    <property type="protein sequence ID" value="MQT49708.1"/>
    <property type="molecule type" value="Genomic_DNA"/>
</dbReference>
<proteinExistence type="predicted"/>
<dbReference type="EMBL" id="WIVU01000048">
    <property type="protein sequence ID" value="MQU07903.1"/>
    <property type="molecule type" value="Genomic_DNA"/>
</dbReference>
<gene>
    <name evidence="4" type="ORF">GHO27_19690</name>
    <name evidence="3" type="ORF">GHO39_12840</name>
    <name evidence="2" type="ORF">GHO40_23730</name>
</gene>
<dbReference type="EMBL" id="WIWI01000030">
    <property type="protein sequence ID" value="MQT90013.1"/>
    <property type="molecule type" value="Genomic_DNA"/>
</dbReference>
<dbReference type="STRING" id="1608996.TU84_12085"/>
<evidence type="ECO:0000313" key="7">
    <source>
        <dbReference type="Proteomes" id="UP000489190"/>
    </source>
</evidence>